<accession>A0A6J5SUN7</accession>
<proteinExistence type="predicted"/>
<sequence length="250" mass="27923">MAGPVFSKEKKAQIKGELESLLSSYSGGPNQEDDNIDEQLAEIAAAPPLDFIEMNAGFEKQAKNITDSLLSFYVDLGVLDKHEYIKQKQVLDNSSIQNIFFQLKTIRMAIEKIAEEINQGNTHPRLFEVFGQLQDKLTAVVKTQANYMLFLEDTYKKVNQDISQKELGGSGTGPQARAIPQSSSDYYITAGTKNLIKEIDALEIEEDTSDSRHLTHPGRKAEVMIERGLSNVIITEDSDIDYMDDVNSLI</sequence>
<protein>
    <submittedName>
        <fullName evidence="1">Uncharacterized protein</fullName>
    </submittedName>
</protein>
<reference evidence="1" key="1">
    <citation type="submission" date="2020-05" db="EMBL/GenBank/DDBJ databases">
        <authorList>
            <person name="Chiriac C."/>
            <person name="Salcher M."/>
            <person name="Ghai R."/>
            <person name="Kavagutti S V."/>
        </authorList>
    </citation>
    <scope>NUCLEOTIDE SEQUENCE</scope>
</reference>
<name>A0A6J5SUN7_9CAUD</name>
<evidence type="ECO:0000313" key="1">
    <source>
        <dbReference type="EMBL" id="CAB4219183.1"/>
    </source>
</evidence>
<gene>
    <name evidence="1" type="ORF">UFOVP1604_266</name>
</gene>
<dbReference type="EMBL" id="LR797474">
    <property type="protein sequence ID" value="CAB4219183.1"/>
    <property type="molecule type" value="Genomic_DNA"/>
</dbReference>
<organism evidence="1">
    <name type="scientific">uncultured Caudovirales phage</name>
    <dbReference type="NCBI Taxonomy" id="2100421"/>
    <lineage>
        <taxon>Viruses</taxon>
        <taxon>Duplodnaviria</taxon>
        <taxon>Heunggongvirae</taxon>
        <taxon>Uroviricota</taxon>
        <taxon>Caudoviricetes</taxon>
        <taxon>Peduoviridae</taxon>
        <taxon>Maltschvirus</taxon>
        <taxon>Maltschvirus maltsch</taxon>
    </lineage>
</organism>